<accession>A0A8S1UQP5</accession>
<name>A0A8S1UQP5_PAROT</name>
<sequence>MSEIMQLKQEEILYQQKKFTVELDENRMKIENIYVVESITPLNKLRKESLQLFVIQLIFTKQDRKHSDAKIQGRKQRVCLHKKLRRDQRKGFYNKEINSLELLCECNRKSQHLKNTIQIQMRRENEYKKIRGKCPL</sequence>
<keyword evidence="2" id="KW-1185">Reference proteome</keyword>
<protein>
    <submittedName>
        <fullName evidence="1">Uncharacterized protein</fullName>
    </submittedName>
</protein>
<proteinExistence type="predicted"/>
<dbReference type="Proteomes" id="UP000683925">
    <property type="component" value="Unassembled WGS sequence"/>
</dbReference>
<dbReference type="EMBL" id="CAJJDP010000049">
    <property type="protein sequence ID" value="CAD8166714.1"/>
    <property type="molecule type" value="Genomic_DNA"/>
</dbReference>
<evidence type="ECO:0000313" key="1">
    <source>
        <dbReference type="EMBL" id="CAD8166714.1"/>
    </source>
</evidence>
<comment type="caution">
    <text evidence="1">The sequence shown here is derived from an EMBL/GenBank/DDBJ whole genome shotgun (WGS) entry which is preliminary data.</text>
</comment>
<organism evidence="1 2">
    <name type="scientific">Paramecium octaurelia</name>
    <dbReference type="NCBI Taxonomy" id="43137"/>
    <lineage>
        <taxon>Eukaryota</taxon>
        <taxon>Sar</taxon>
        <taxon>Alveolata</taxon>
        <taxon>Ciliophora</taxon>
        <taxon>Intramacronucleata</taxon>
        <taxon>Oligohymenophorea</taxon>
        <taxon>Peniculida</taxon>
        <taxon>Parameciidae</taxon>
        <taxon>Paramecium</taxon>
    </lineage>
</organism>
<evidence type="ECO:0000313" key="2">
    <source>
        <dbReference type="Proteomes" id="UP000683925"/>
    </source>
</evidence>
<gene>
    <name evidence="1" type="ORF">POCTA_138.1.T0490003</name>
</gene>
<dbReference type="AlphaFoldDB" id="A0A8S1UQP5"/>
<reference evidence="1" key="1">
    <citation type="submission" date="2021-01" db="EMBL/GenBank/DDBJ databases">
        <authorList>
            <consortium name="Genoscope - CEA"/>
            <person name="William W."/>
        </authorList>
    </citation>
    <scope>NUCLEOTIDE SEQUENCE</scope>
</reference>